<name>A0ABR9PUM1_9BACT</name>
<evidence type="ECO:0000259" key="6">
    <source>
        <dbReference type="SMART" id="SM00849"/>
    </source>
</evidence>
<dbReference type="PANTHER" id="PTHR42978:SF3">
    <property type="entry name" value="BLR3078 PROTEIN"/>
    <property type="match status" value="1"/>
</dbReference>
<keyword evidence="4" id="KW-0862">Zinc</keyword>
<dbReference type="SUPFAM" id="SSF56281">
    <property type="entry name" value="Metallo-hydrolase/oxidoreductase"/>
    <property type="match status" value="1"/>
</dbReference>
<comment type="similarity">
    <text evidence="1">Belongs to the metallo-beta-lactamase superfamily.</text>
</comment>
<evidence type="ECO:0000313" key="8">
    <source>
        <dbReference type="Proteomes" id="UP001516472"/>
    </source>
</evidence>
<evidence type="ECO:0000256" key="2">
    <source>
        <dbReference type="ARBA" id="ARBA00022723"/>
    </source>
</evidence>
<dbReference type="Gene3D" id="3.60.15.10">
    <property type="entry name" value="Ribonuclease Z/Hydroxyacylglutathione hydrolase-like"/>
    <property type="match status" value="1"/>
</dbReference>
<feature type="domain" description="Metallo-beta-lactamase" evidence="6">
    <location>
        <begin position="68"/>
        <end position="275"/>
    </location>
</feature>
<protein>
    <submittedName>
        <fullName evidence="7">N-acyl homoserine lactonase family protein</fullName>
    </submittedName>
</protein>
<dbReference type="InterPro" id="IPR001279">
    <property type="entry name" value="Metallo-B-lactamas"/>
</dbReference>
<evidence type="ECO:0000313" key="7">
    <source>
        <dbReference type="EMBL" id="MBE4751632.1"/>
    </source>
</evidence>
<feature type="signal peptide" evidence="5">
    <location>
        <begin position="1"/>
        <end position="19"/>
    </location>
</feature>
<feature type="chain" id="PRO_5045835243" evidence="5">
    <location>
        <begin position="20"/>
        <end position="291"/>
    </location>
</feature>
<dbReference type="PROSITE" id="PS51257">
    <property type="entry name" value="PROKAR_LIPOPROTEIN"/>
    <property type="match status" value="1"/>
</dbReference>
<dbReference type="EMBL" id="JAAIYO010000009">
    <property type="protein sequence ID" value="MBE4751632.1"/>
    <property type="molecule type" value="Genomic_DNA"/>
</dbReference>
<keyword evidence="3" id="KW-0378">Hydrolase</keyword>
<dbReference type="PANTHER" id="PTHR42978">
    <property type="entry name" value="QUORUM-QUENCHING LACTONASE YTNP-RELATED-RELATED"/>
    <property type="match status" value="1"/>
</dbReference>
<evidence type="ECO:0000256" key="1">
    <source>
        <dbReference type="ARBA" id="ARBA00007749"/>
    </source>
</evidence>
<accession>A0ABR9PUM1</accession>
<dbReference type="InterPro" id="IPR051013">
    <property type="entry name" value="MBL_superfamily_lactonases"/>
</dbReference>
<proteinExistence type="inferred from homology"/>
<dbReference type="InterPro" id="IPR036866">
    <property type="entry name" value="RibonucZ/Hydroxyglut_hydro"/>
</dbReference>
<keyword evidence="5" id="KW-0732">Signal</keyword>
<dbReference type="RefSeq" id="WP_193428839.1">
    <property type="nucleotide sequence ID" value="NZ_CBCSIP010000141.1"/>
</dbReference>
<dbReference type="Proteomes" id="UP001516472">
    <property type="component" value="Unassembled WGS sequence"/>
</dbReference>
<evidence type="ECO:0000256" key="5">
    <source>
        <dbReference type="SAM" id="SignalP"/>
    </source>
</evidence>
<keyword evidence="2" id="KW-0479">Metal-binding</keyword>
<dbReference type="SMART" id="SM00849">
    <property type="entry name" value="Lactamase_B"/>
    <property type="match status" value="1"/>
</dbReference>
<keyword evidence="8" id="KW-1185">Reference proteome</keyword>
<evidence type="ECO:0000256" key="3">
    <source>
        <dbReference type="ARBA" id="ARBA00022801"/>
    </source>
</evidence>
<dbReference type="CDD" id="cd07729">
    <property type="entry name" value="AHL_lactonase_MBL-fold"/>
    <property type="match status" value="1"/>
</dbReference>
<gene>
    <name evidence="7" type="ORF">G4177_26005</name>
</gene>
<evidence type="ECO:0000256" key="4">
    <source>
        <dbReference type="ARBA" id="ARBA00022833"/>
    </source>
</evidence>
<comment type="caution">
    <text evidence="7">The sequence shown here is derived from an EMBL/GenBank/DDBJ whole genome shotgun (WGS) entry which is preliminary data.</text>
</comment>
<sequence length="291" mass="31041">MKGLPLLSACLALSACATAKTSTGDAKGEVDAPASVKLYAMDCGRVQASDYGSMADDGSMNGVGGEGINPCYLIRHPKGDLLWDTGFSEAIADMPGGLRPQGAPMRFEMPRKLTVQLAELGLAPADIDYLSFSHMHFDHAGNANLFASAKWIVDADEYASAFSETAHRRGEVTHYSALEHVKPVLMEGDAPYDVFGDGSVSIHQAPGHTPGHTVLLLKTAKSGAVLLTGDLWPLGASRERSLVPIYNSDREQTLESMRRVEALAKDSGARVIQQHVLAHFTALPAFPAPLE</sequence>
<organism evidence="7 8">
    <name type="scientific">Corallococcus soli</name>
    <dbReference type="NCBI Taxonomy" id="2710757"/>
    <lineage>
        <taxon>Bacteria</taxon>
        <taxon>Pseudomonadati</taxon>
        <taxon>Myxococcota</taxon>
        <taxon>Myxococcia</taxon>
        <taxon>Myxococcales</taxon>
        <taxon>Cystobacterineae</taxon>
        <taxon>Myxococcaceae</taxon>
        <taxon>Corallococcus</taxon>
    </lineage>
</organism>
<reference evidence="7 8" key="1">
    <citation type="submission" date="2020-02" db="EMBL/GenBank/DDBJ databases">
        <authorList>
            <person name="Babadi Z.K."/>
            <person name="Risdian C."/>
            <person name="Ebrahimipour G.H."/>
            <person name="Wink J."/>
        </authorList>
    </citation>
    <scope>NUCLEOTIDE SEQUENCE [LARGE SCALE GENOMIC DNA]</scope>
    <source>
        <strain evidence="7 8">ZKHCc1 1396</strain>
    </source>
</reference>
<dbReference type="Pfam" id="PF00753">
    <property type="entry name" value="Lactamase_B"/>
    <property type="match status" value="1"/>
</dbReference>